<evidence type="ECO:0000259" key="2">
    <source>
        <dbReference type="Pfam" id="PF11954"/>
    </source>
</evidence>
<dbReference type="SUPFAM" id="SSF56601">
    <property type="entry name" value="beta-lactamase/transpeptidase-like"/>
    <property type="match status" value="1"/>
</dbReference>
<dbReference type="EC" id="3.4.11.19" evidence="3"/>
<dbReference type="InterPro" id="IPR001466">
    <property type="entry name" value="Beta-lactam-related"/>
</dbReference>
<reference evidence="3" key="1">
    <citation type="submission" date="2019-08" db="EMBL/GenBank/DDBJ databases">
        <authorList>
            <person name="Kucharzyk K."/>
            <person name="Murdoch R.W."/>
            <person name="Higgins S."/>
            <person name="Loffler F."/>
        </authorList>
    </citation>
    <scope>NUCLEOTIDE SEQUENCE</scope>
</reference>
<accession>A0A644V479</accession>
<sequence length="481" mass="55081">MSDFKFLEDAIQKEMTYFGIPGCAISIIDHGRVSSLQFGYSDIDKKEPFTTDTISGIGSCTKSMTAFAALRIAEKKLLDIDMPVAAYINDFSLWDDEASKSVTVRDMLCHRTGLGGHDGTWPDNTITRIEFLHRIRNMEPNAQFRVLAQYSNVMYVAIGGILEAVSGKKWETIMNEEIFEPLKMKSTFCLMDDALRQGNCAIPYGWDNGLHALKRWNIDMAGPCGSVMSTVKDLSKWLELHINWGTCGRENMLSTENFLDMHTPQIAMDYPHIKGGHSLGYGLGWRVMDYHGHIVQQHTGKIEGYSAFQFYLPEKNCGAVFMQNFHAPDNPFIFTIQGLLLDYFLGRKPKDWVGLYTEKLNHAPEEMYHHLEFNFMPKKAVPDTKPSHELVDYAGTYENPGYGKFTIVFENKKLWLHERDVYYRPITHFNYDVFQVAQVKEDTDIYTLPLIFTTNDVSDEVIGFTLPMEPKVKPIKFKKIK</sequence>
<keyword evidence="3" id="KW-0645">Protease</keyword>
<dbReference type="Gene3D" id="3.40.710.10">
    <property type="entry name" value="DD-peptidase/beta-lactamase superfamily"/>
    <property type="match status" value="1"/>
</dbReference>
<dbReference type="PANTHER" id="PTHR46825">
    <property type="entry name" value="D-ALANYL-D-ALANINE-CARBOXYPEPTIDASE/ENDOPEPTIDASE AMPH"/>
    <property type="match status" value="1"/>
</dbReference>
<dbReference type="PANTHER" id="PTHR46825:SF15">
    <property type="entry name" value="BETA-LACTAMASE-RELATED DOMAIN-CONTAINING PROTEIN"/>
    <property type="match status" value="1"/>
</dbReference>
<keyword evidence="3" id="KW-0031">Aminopeptidase</keyword>
<dbReference type="Pfam" id="PF00144">
    <property type="entry name" value="Beta-lactamase"/>
    <property type="match status" value="1"/>
</dbReference>
<dbReference type="InterPro" id="IPR050491">
    <property type="entry name" value="AmpC-like"/>
</dbReference>
<evidence type="ECO:0000259" key="1">
    <source>
        <dbReference type="Pfam" id="PF00144"/>
    </source>
</evidence>
<evidence type="ECO:0000313" key="3">
    <source>
        <dbReference type="EMBL" id="MPL85991.1"/>
    </source>
</evidence>
<dbReference type="EMBL" id="VSSQ01000215">
    <property type="protein sequence ID" value="MPL85991.1"/>
    <property type="molecule type" value="Genomic_DNA"/>
</dbReference>
<dbReference type="Pfam" id="PF11954">
    <property type="entry name" value="DUF3471"/>
    <property type="match status" value="1"/>
</dbReference>
<dbReference type="AlphaFoldDB" id="A0A644V479"/>
<dbReference type="GO" id="GO:0004177">
    <property type="term" value="F:aminopeptidase activity"/>
    <property type="evidence" value="ECO:0007669"/>
    <property type="project" value="UniProtKB-KW"/>
</dbReference>
<organism evidence="3">
    <name type="scientific">bioreactor metagenome</name>
    <dbReference type="NCBI Taxonomy" id="1076179"/>
    <lineage>
        <taxon>unclassified sequences</taxon>
        <taxon>metagenomes</taxon>
        <taxon>ecological metagenomes</taxon>
    </lineage>
</organism>
<dbReference type="Gene3D" id="2.40.128.600">
    <property type="match status" value="1"/>
</dbReference>
<name>A0A644V479_9ZZZZ</name>
<comment type="caution">
    <text evidence="3">The sequence shown here is derived from an EMBL/GenBank/DDBJ whole genome shotgun (WGS) entry which is preliminary data.</text>
</comment>
<keyword evidence="3" id="KW-0378">Hydrolase</keyword>
<gene>
    <name evidence="3" type="primary">dap_11</name>
    <name evidence="3" type="ORF">SDC9_31967</name>
</gene>
<feature type="domain" description="Beta-lactamase-related" evidence="1">
    <location>
        <begin position="8"/>
        <end position="328"/>
    </location>
</feature>
<proteinExistence type="predicted"/>
<protein>
    <submittedName>
        <fullName evidence="3">D-aminopeptidase</fullName>
        <ecNumber evidence="3">3.4.11.19</ecNumber>
    </submittedName>
</protein>
<feature type="domain" description="Peptidase S12 Pab87-related C-terminal" evidence="2">
    <location>
        <begin position="381"/>
        <end position="478"/>
    </location>
</feature>
<dbReference type="InterPro" id="IPR012338">
    <property type="entry name" value="Beta-lactam/transpept-like"/>
</dbReference>
<dbReference type="InterPro" id="IPR021860">
    <property type="entry name" value="Peptidase_S12_Pab87-rel_C"/>
</dbReference>